<evidence type="ECO:0000256" key="6">
    <source>
        <dbReference type="ARBA" id="ARBA00023274"/>
    </source>
</evidence>
<dbReference type="Proteomes" id="UP000186303">
    <property type="component" value="Chromosome 2"/>
</dbReference>
<feature type="region of interest" description="Disordered" evidence="7">
    <location>
        <begin position="95"/>
        <end position="117"/>
    </location>
</feature>
<dbReference type="OrthoDB" id="408933at2759"/>
<dbReference type="VEuPathDB" id="FungiDB:MSYG_1194"/>
<dbReference type="InterPro" id="IPR019189">
    <property type="entry name" value="Ribosomal_mL41"/>
</dbReference>
<keyword evidence="3" id="KW-0809">Transit peptide</keyword>
<gene>
    <name evidence="8" type="ORF">MSYG_1194</name>
</gene>
<evidence type="ECO:0000256" key="7">
    <source>
        <dbReference type="SAM" id="MobiDB-lite"/>
    </source>
</evidence>
<dbReference type="GO" id="GO:0006412">
    <property type="term" value="P:translation"/>
    <property type="evidence" value="ECO:0007669"/>
    <property type="project" value="TreeGrafter"/>
</dbReference>
<comment type="similarity">
    <text evidence="2">Belongs to the mitochondrion-specific ribosomal protein mL41 family.</text>
</comment>
<sequence>MFRATQVAFSKASRLPLNSKKANKDFYKGTGAKNVLLRKRIALADRQGQQLFDQYGRPRTWNLRTHRLDESRMVSFVVPPGLADTKLKPYVYLGSESDGGTERPLPGQPGAPKMPAGGMNATYYSRLVDRMLLSKGNRG</sequence>
<name>A0A1M8A338_MALS4</name>
<evidence type="ECO:0000256" key="2">
    <source>
        <dbReference type="ARBA" id="ARBA00010152"/>
    </source>
</evidence>
<keyword evidence="9" id="KW-1185">Reference proteome</keyword>
<dbReference type="GO" id="GO:0005762">
    <property type="term" value="C:mitochondrial large ribosomal subunit"/>
    <property type="evidence" value="ECO:0007669"/>
    <property type="project" value="InterPro"/>
</dbReference>
<reference evidence="9" key="1">
    <citation type="journal article" date="2017" name="Nucleic Acids Res.">
        <title>Proteogenomics produces comprehensive and highly accurate protein-coding gene annotation in a complete genome assembly of Malassezia sympodialis.</title>
        <authorList>
            <person name="Zhu Y."/>
            <person name="Engstroem P.G."/>
            <person name="Tellgren-Roth C."/>
            <person name="Baudo C.D."/>
            <person name="Kennell J.C."/>
            <person name="Sun S."/>
            <person name="Billmyre R.B."/>
            <person name="Schroeder M.S."/>
            <person name="Andersson A."/>
            <person name="Holm T."/>
            <person name="Sigurgeirsson B."/>
            <person name="Wu G."/>
            <person name="Sankaranarayanan S.R."/>
            <person name="Siddharthan R."/>
            <person name="Sanyal K."/>
            <person name="Lundeberg J."/>
            <person name="Nystedt B."/>
            <person name="Boekhout T."/>
            <person name="Dawson T.L. Jr."/>
            <person name="Heitman J."/>
            <person name="Scheynius A."/>
            <person name="Lehtioe J."/>
        </authorList>
    </citation>
    <scope>NUCLEOTIDE SEQUENCE [LARGE SCALE GENOMIC DNA]</scope>
    <source>
        <strain evidence="9">ATCC 42132</strain>
    </source>
</reference>
<evidence type="ECO:0000313" key="8">
    <source>
        <dbReference type="EMBL" id="SHO76855.1"/>
    </source>
</evidence>
<protein>
    <submittedName>
        <fullName evidence="8">Uncharacterized protein</fullName>
    </submittedName>
</protein>
<keyword evidence="6" id="KW-0687">Ribonucleoprotein</keyword>
<proteinExistence type="inferred from homology"/>
<keyword evidence="5" id="KW-0496">Mitochondrion</keyword>
<comment type="subcellular location">
    <subcellularLocation>
        <location evidence="1">Mitochondrion</location>
    </subcellularLocation>
</comment>
<evidence type="ECO:0000256" key="3">
    <source>
        <dbReference type="ARBA" id="ARBA00022946"/>
    </source>
</evidence>
<organism evidence="8 9">
    <name type="scientific">Malassezia sympodialis (strain ATCC 42132)</name>
    <name type="common">Atopic eczema-associated yeast</name>
    <dbReference type="NCBI Taxonomy" id="1230383"/>
    <lineage>
        <taxon>Eukaryota</taxon>
        <taxon>Fungi</taxon>
        <taxon>Dikarya</taxon>
        <taxon>Basidiomycota</taxon>
        <taxon>Ustilaginomycotina</taxon>
        <taxon>Malasseziomycetes</taxon>
        <taxon>Malasseziales</taxon>
        <taxon>Malasseziaceae</taxon>
        <taxon>Malassezia</taxon>
    </lineage>
</organism>
<dbReference type="AlphaFoldDB" id="A0A1M8A338"/>
<evidence type="ECO:0000256" key="1">
    <source>
        <dbReference type="ARBA" id="ARBA00004173"/>
    </source>
</evidence>
<dbReference type="OMA" id="RYWHLKT"/>
<evidence type="ECO:0000256" key="5">
    <source>
        <dbReference type="ARBA" id="ARBA00023128"/>
    </source>
</evidence>
<dbReference type="EMBL" id="LT671822">
    <property type="protein sequence ID" value="SHO76855.1"/>
    <property type="molecule type" value="Genomic_DNA"/>
</dbReference>
<dbReference type="PANTHER" id="PTHR21338:SF0">
    <property type="entry name" value="LARGE RIBOSOMAL SUBUNIT PROTEIN ML41"/>
    <property type="match status" value="1"/>
</dbReference>
<evidence type="ECO:0000256" key="4">
    <source>
        <dbReference type="ARBA" id="ARBA00022980"/>
    </source>
</evidence>
<accession>A0A1M8A338</accession>
<dbReference type="PANTHER" id="PTHR21338">
    <property type="entry name" value="MITOCHONDRIAL RIBOSOMAL PROTEIN L41"/>
    <property type="match status" value="1"/>
</dbReference>
<evidence type="ECO:0000313" key="9">
    <source>
        <dbReference type="Proteomes" id="UP000186303"/>
    </source>
</evidence>
<dbReference type="GO" id="GO:0003735">
    <property type="term" value="F:structural constituent of ribosome"/>
    <property type="evidence" value="ECO:0007669"/>
    <property type="project" value="InterPro"/>
</dbReference>
<keyword evidence="4" id="KW-0689">Ribosomal protein</keyword>